<proteinExistence type="predicted"/>
<dbReference type="AlphaFoldDB" id="A0A1I0XZW7"/>
<evidence type="ECO:0000313" key="5">
    <source>
        <dbReference type="EMBL" id="SFB06177.1"/>
    </source>
</evidence>
<reference evidence="5 6" key="1">
    <citation type="submission" date="2016-10" db="EMBL/GenBank/DDBJ databases">
        <authorList>
            <person name="de Groot N.N."/>
        </authorList>
    </citation>
    <scope>NUCLEOTIDE SEQUENCE [LARGE SCALE GENOMIC DNA]</scope>
    <source>
        <strain evidence="5 6">DSM 12271</strain>
    </source>
</reference>
<keyword evidence="1" id="KW-0032">Aminotransferase</keyword>
<dbReference type="EMBL" id="FOKI01000010">
    <property type="protein sequence ID" value="SFB06177.1"/>
    <property type="molecule type" value="Genomic_DNA"/>
</dbReference>
<dbReference type="InterPro" id="IPR004839">
    <property type="entry name" value="Aminotransferase_I/II_large"/>
</dbReference>
<keyword evidence="6" id="KW-1185">Reference proteome</keyword>
<dbReference type="Gene3D" id="3.40.640.10">
    <property type="entry name" value="Type I PLP-dependent aspartate aminotransferase-like (Major domain)"/>
    <property type="match status" value="1"/>
</dbReference>
<dbReference type="InterPro" id="IPR050106">
    <property type="entry name" value="HistidinolP_aminotransfase"/>
</dbReference>
<keyword evidence="2" id="KW-0808">Transferase</keyword>
<sequence>MSNEEFIHGGDIYTHGILKGKKLIDFSSNINPLGVPSGFKENIEEAFEMVERYPDIKYRELKDNIIKYLYKYWGTTLEHKNLILGNGASEIIDLSIRRLKKVVIPAPAFSEYSISCEKWGCEIINSALLSNMDYDYEDIILKLEKADGVILGNPNNPNGGILNNDKFKEILDLCEEKNKLVIVDEAFIEFAEENATVINYLKKYRSLIIIRALTKFFAVPGIRFGYGITFNDEVIKYMNENQNPWNINSFAELCVKYALIDEEYINNSKAWIREEKEYMLKELNNINIIRKVYITHSNYILCKLKTCDCEELYSYCFKNGIVIRRANNFIGLNNEYVRFAIKNRELNDNLINTLKAFK</sequence>
<dbReference type="STRING" id="84698.SAMN04488528_101088"/>
<evidence type="ECO:0000259" key="4">
    <source>
        <dbReference type="Pfam" id="PF00155"/>
    </source>
</evidence>
<dbReference type="InterPro" id="IPR015422">
    <property type="entry name" value="PyrdxlP-dep_Trfase_small"/>
</dbReference>
<keyword evidence="3" id="KW-0663">Pyridoxal phosphate</keyword>
<dbReference type="SUPFAM" id="SSF53383">
    <property type="entry name" value="PLP-dependent transferases"/>
    <property type="match status" value="1"/>
</dbReference>
<dbReference type="Gene3D" id="3.90.1150.10">
    <property type="entry name" value="Aspartate Aminotransferase, domain 1"/>
    <property type="match status" value="1"/>
</dbReference>
<dbReference type="InterPro" id="IPR015424">
    <property type="entry name" value="PyrdxlP-dep_Trfase"/>
</dbReference>
<evidence type="ECO:0000256" key="1">
    <source>
        <dbReference type="ARBA" id="ARBA00022576"/>
    </source>
</evidence>
<dbReference type="PANTHER" id="PTHR43643">
    <property type="entry name" value="HISTIDINOL-PHOSPHATE AMINOTRANSFERASE 2"/>
    <property type="match status" value="1"/>
</dbReference>
<organism evidence="5 6">
    <name type="scientific">Clostridium frigidicarnis</name>
    <dbReference type="NCBI Taxonomy" id="84698"/>
    <lineage>
        <taxon>Bacteria</taxon>
        <taxon>Bacillati</taxon>
        <taxon>Bacillota</taxon>
        <taxon>Clostridia</taxon>
        <taxon>Eubacteriales</taxon>
        <taxon>Clostridiaceae</taxon>
        <taxon>Clostridium</taxon>
    </lineage>
</organism>
<evidence type="ECO:0000256" key="3">
    <source>
        <dbReference type="ARBA" id="ARBA00022898"/>
    </source>
</evidence>
<accession>A0A1I0XZW7</accession>
<dbReference type="GO" id="GO:0030170">
    <property type="term" value="F:pyridoxal phosphate binding"/>
    <property type="evidence" value="ECO:0007669"/>
    <property type="project" value="InterPro"/>
</dbReference>
<dbReference type="CDD" id="cd00609">
    <property type="entry name" value="AAT_like"/>
    <property type="match status" value="1"/>
</dbReference>
<dbReference type="Proteomes" id="UP000198619">
    <property type="component" value="Unassembled WGS sequence"/>
</dbReference>
<feature type="domain" description="Aminotransferase class I/classII large" evidence="4">
    <location>
        <begin position="22"/>
        <end position="353"/>
    </location>
</feature>
<dbReference type="InterPro" id="IPR015421">
    <property type="entry name" value="PyrdxlP-dep_Trfase_major"/>
</dbReference>
<evidence type="ECO:0000313" key="6">
    <source>
        <dbReference type="Proteomes" id="UP000198619"/>
    </source>
</evidence>
<evidence type="ECO:0000256" key="2">
    <source>
        <dbReference type="ARBA" id="ARBA00022679"/>
    </source>
</evidence>
<dbReference type="Pfam" id="PF00155">
    <property type="entry name" value="Aminotran_1_2"/>
    <property type="match status" value="1"/>
</dbReference>
<dbReference type="RefSeq" id="WP_090040504.1">
    <property type="nucleotide sequence ID" value="NZ_FOKI01000010.1"/>
</dbReference>
<gene>
    <name evidence="5" type="ORF">SAMN04488528_101088</name>
</gene>
<name>A0A1I0XZW7_9CLOT</name>
<dbReference type="GO" id="GO:0008483">
    <property type="term" value="F:transaminase activity"/>
    <property type="evidence" value="ECO:0007669"/>
    <property type="project" value="UniProtKB-KW"/>
</dbReference>
<protein>
    <submittedName>
        <fullName evidence="5">L-threonine O-3-phosphate decarboxylase</fullName>
    </submittedName>
</protein>
<dbReference type="PANTHER" id="PTHR43643:SF3">
    <property type="entry name" value="HISTIDINOL-PHOSPHATE AMINOTRANSFERASE"/>
    <property type="match status" value="1"/>
</dbReference>
<dbReference type="OrthoDB" id="9813612at2"/>